<sequence>MRMEDFASWVKEHKHMGVLGKGDTGGFEHDIHVSWDLEYSSFQDVFSAAVLSIYFMEAARGCSKDISFFAKSRCGSCDGHGCAWEVCTNCKGATKMKSDFGSRSKVPVEHAEDQGESRYSRRLMLQYRRTLAISDKQVPNGVSRIELMIKQASWVIIIQELIKEQRNRKQKKMGIDPLKNLMLYIKKG</sequence>
<reference evidence="1" key="1">
    <citation type="journal article" date="2019" name="Sci. Rep.">
        <title>Draft genome of Tanacetum cinerariifolium, the natural source of mosquito coil.</title>
        <authorList>
            <person name="Yamashiro T."/>
            <person name="Shiraishi A."/>
            <person name="Satake H."/>
            <person name="Nakayama K."/>
        </authorList>
    </citation>
    <scope>NUCLEOTIDE SEQUENCE</scope>
</reference>
<comment type="caution">
    <text evidence="1">The sequence shown here is derived from an EMBL/GenBank/DDBJ whole genome shotgun (WGS) entry which is preliminary data.</text>
</comment>
<dbReference type="EMBL" id="BKCJ010005733">
    <property type="protein sequence ID" value="GEU68347.1"/>
    <property type="molecule type" value="Genomic_DNA"/>
</dbReference>
<proteinExistence type="predicted"/>
<protein>
    <submittedName>
        <fullName evidence="1">Chaperone protein DnaJ 1, mitochondrial isoform X1</fullName>
    </submittedName>
</protein>
<evidence type="ECO:0000313" key="1">
    <source>
        <dbReference type="EMBL" id="GEU68347.1"/>
    </source>
</evidence>
<name>A0A6L2M583_TANCI</name>
<gene>
    <name evidence="1" type="ORF">Tci_040325</name>
</gene>
<dbReference type="AlphaFoldDB" id="A0A6L2M583"/>
<accession>A0A6L2M583</accession>
<organism evidence="1">
    <name type="scientific">Tanacetum cinerariifolium</name>
    <name type="common">Dalmatian daisy</name>
    <name type="synonym">Chrysanthemum cinerariifolium</name>
    <dbReference type="NCBI Taxonomy" id="118510"/>
    <lineage>
        <taxon>Eukaryota</taxon>
        <taxon>Viridiplantae</taxon>
        <taxon>Streptophyta</taxon>
        <taxon>Embryophyta</taxon>
        <taxon>Tracheophyta</taxon>
        <taxon>Spermatophyta</taxon>
        <taxon>Magnoliopsida</taxon>
        <taxon>eudicotyledons</taxon>
        <taxon>Gunneridae</taxon>
        <taxon>Pentapetalae</taxon>
        <taxon>asterids</taxon>
        <taxon>campanulids</taxon>
        <taxon>Asterales</taxon>
        <taxon>Asteraceae</taxon>
        <taxon>Asteroideae</taxon>
        <taxon>Anthemideae</taxon>
        <taxon>Anthemidinae</taxon>
        <taxon>Tanacetum</taxon>
    </lineage>
</organism>